<dbReference type="InterPro" id="IPR033270">
    <property type="entry name" value="VPRBP/DCAF1"/>
</dbReference>
<gene>
    <name evidence="3" type="ORF">LAZ67_13003025</name>
</gene>
<sequence length="761" mass="85910">MEEVLKKVTELLDQWNQLPVTSTELVPLLNKVIEVVERELEAFYKMNPDPFDDRHPSLSFPDCNLGHVLKAIFKNDYFMDKQPGLALVCNFRARRLVHPWSSNGYPDLEETTNNMLMCVQLVSYVMQHENNELAIVSCRLLVDVLPGLEISVVFQDTDGLVDQLFQWAESATDPLQSYATALLAAAMEIQDIAANYRENNSRLVPIMMRRLQEATSVSVGVTPSSNKPADPPPLISDRPFAHLNKESDMGAVVINGAGGDDTFFKTPVKRRKSSWAEIEPYMIGSCHIYPVTPQVRTRFILRYLVPMGEYQELLTHVIEFNALPMILSIIDLKTNSDVWMAFEALKYLAALLCHKKIAMEFINMGGLQHLLHVYRPSVAATGVSICLYYLAYCEDAMEKVCQLPTATLTELVKYVLWLMECSHDSSRCHAIMFFTLTYMFRAILDLFDKYDGLRKLYNVIGTLNIYDEDQTGNLSDDQVLSMRHTARNVCTSLRRYYEVHLVIKAQQLRRNRNPMGDPTPVNKQEVLNAACVIQALRIPLDNLAEHRDTLLELMPLVQNWKPVEELHKLGGIQLLVQLLECTFDWNYSGSSDLANSILQVFGVCSLLPKIQLALCEVVNLTETYKPVCMKVILTAAEGDKQQQQTDMEVTKSALEVIINCVCGPIGRNRGLLATPQSSGRKRGGVRTSEELLTRMWTCIRTNNGIMILLKLLSVETPITDADEIRCLACKALCGLSRCETVRQIMSKLPLFTSGQLQGQLP</sequence>
<dbReference type="InterPro" id="IPR016024">
    <property type="entry name" value="ARM-type_fold"/>
</dbReference>
<keyword evidence="2" id="KW-0539">Nucleus</keyword>
<dbReference type="Proteomes" id="UP001235939">
    <property type="component" value="Chromosome 13"/>
</dbReference>
<evidence type="ECO:0000313" key="4">
    <source>
        <dbReference type="Proteomes" id="UP001235939"/>
    </source>
</evidence>
<accession>A0ABY6L4Z5</accession>
<evidence type="ECO:0000256" key="1">
    <source>
        <dbReference type="ARBA" id="ARBA00004123"/>
    </source>
</evidence>
<dbReference type="PANTHER" id="PTHR13129">
    <property type="entry name" value="VPRBP PROTEIN-RELATED"/>
    <property type="match status" value="1"/>
</dbReference>
<keyword evidence="4" id="KW-1185">Reference proteome</keyword>
<reference evidence="3 4" key="1">
    <citation type="submission" date="2022-01" db="EMBL/GenBank/DDBJ databases">
        <title>A chromosomal length assembly of Cordylochernes scorpioides.</title>
        <authorList>
            <person name="Zeh D."/>
            <person name="Zeh J."/>
        </authorList>
    </citation>
    <scope>NUCLEOTIDE SEQUENCE [LARGE SCALE GENOMIC DNA]</scope>
    <source>
        <strain evidence="3">IN4F17</strain>
        <tissue evidence="3">Whole Body</tissue>
    </source>
</reference>
<dbReference type="SUPFAM" id="SSF48371">
    <property type="entry name" value="ARM repeat"/>
    <property type="match status" value="2"/>
</dbReference>
<dbReference type="EMBL" id="CP092875">
    <property type="protein sequence ID" value="UYV76206.1"/>
    <property type="molecule type" value="Genomic_DNA"/>
</dbReference>
<protein>
    <submittedName>
        <fullName evidence="3">VPRBP</fullName>
    </submittedName>
</protein>
<organism evidence="3 4">
    <name type="scientific">Cordylochernes scorpioides</name>
    <dbReference type="NCBI Taxonomy" id="51811"/>
    <lineage>
        <taxon>Eukaryota</taxon>
        <taxon>Metazoa</taxon>
        <taxon>Ecdysozoa</taxon>
        <taxon>Arthropoda</taxon>
        <taxon>Chelicerata</taxon>
        <taxon>Arachnida</taxon>
        <taxon>Pseudoscorpiones</taxon>
        <taxon>Cheliferoidea</taxon>
        <taxon>Chernetidae</taxon>
        <taxon>Cordylochernes</taxon>
    </lineage>
</organism>
<dbReference type="InterPro" id="IPR011989">
    <property type="entry name" value="ARM-like"/>
</dbReference>
<name>A0ABY6L4Z5_9ARAC</name>
<proteinExistence type="predicted"/>
<evidence type="ECO:0000313" key="3">
    <source>
        <dbReference type="EMBL" id="UYV76206.1"/>
    </source>
</evidence>
<dbReference type="PANTHER" id="PTHR13129:SF4">
    <property type="entry name" value="DDB1- AND CUL4-ASSOCIATED FACTOR 1"/>
    <property type="match status" value="1"/>
</dbReference>
<comment type="subcellular location">
    <subcellularLocation>
        <location evidence="1">Nucleus</location>
    </subcellularLocation>
</comment>
<evidence type="ECO:0000256" key="2">
    <source>
        <dbReference type="ARBA" id="ARBA00023242"/>
    </source>
</evidence>
<dbReference type="Gene3D" id="1.25.10.10">
    <property type="entry name" value="Leucine-rich Repeat Variant"/>
    <property type="match status" value="1"/>
</dbReference>